<evidence type="ECO:0000313" key="2">
    <source>
        <dbReference type="Proteomes" id="UP001303373"/>
    </source>
</evidence>
<name>A0AAQ3M1Y0_9PEZI</name>
<gene>
    <name evidence="1" type="ORF">R9X50_00114900</name>
</gene>
<organism evidence="1 2">
    <name type="scientific">Acrodontium crateriforme</name>
    <dbReference type="NCBI Taxonomy" id="150365"/>
    <lineage>
        <taxon>Eukaryota</taxon>
        <taxon>Fungi</taxon>
        <taxon>Dikarya</taxon>
        <taxon>Ascomycota</taxon>
        <taxon>Pezizomycotina</taxon>
        <taxon>Dothideomycetes</taxon>
        <taxon>Dothideomycetidae</taxon>
        <taxon>Mycosphaerellales</taxon>
        <taxon>Teratosphaeriaceae</taxon>
        <taxon>Acrodontium</taxon>
    </lineage>
</organism>
<proteinExistence type="predicted"/>
<protein>
    <submittedName>
        <fullName evidence="1">Uncharacterized protein</fullName>
    </submittedName>
</protein>
<evidence type="ECO:0000313" key="1">
    <source>
        <dbReference type="EMBL" id="WPG98360.1"/>
    </source>
</evidence>
<reference evidence="1 2" key="1">
    <citation type="submission" date="2023-11" db="EMBL/GenBank/DDBJ databases">
        <title>An acidophilic fungus is an integral part of prey digestion in a carnivorous sundew plant.</title>
        <authorList>
            <person name="Tsai I.J."/>
        </authorList>
    </citation>
    <scope>NUCLEOTIDE SEQUENCE [LARGE SCALE GENOMIC DNA]</scope>
    <source>
        <strain evidence="1">169a</strain>
    </source>
</reference>
<dbReference type="AlphaFoldDB" id="A0AAQ3M1Y0"/>
<dbReference type="Proteomes" id="UP001303373">
    <property type="component" value="Chromosome 2"/>
</dbReference>
<keyword evidence="2" id="KW-1185">Reference proteome</keyword>
<accession>A0AAQ3M1Y0</accession>
<dbReference type="EMBL" id="CP138581">
    <property type="protein sequence ID" value="WPG98360.1"/>
    <property type="molecule type" value="Genomic_DNA"/>
</dbReference>
<sequence>MNPICSRCALRLQRAATSDSIQAGRRAFSQTITKRKGGVPAFTKTSSPELDAKLADIRAKHFIPAYLNHHDRRLIFGTKHKQSLEDNPQTATIGKEEIDLNWIDRRSEVPNGKKLVKEIINLSAEHDEWQNLPNLLVGLKHSRHTPSPERMEEIIRKAVEQGRIGIIVQCLQQAERTGMTLRTGKVMRSVMWGLHQTAQMDNWSEESVTKALKNASQVALLLETEVHSTGGSTGSSSAPWDAKRRPENVAVFLELEAVNAYKFHNGVDVNGKVKMYAERLLKCIGDIPEKTKPRSHAPAPRGPQFEMLHGVPIWHGLTLAQKILSPNMPQAEFANQIIAEYQTSLSALAKAIEEKSPKEGTYNAQALSVWKDCIRD</sequence>